<organism evidence="1">
    <name type="scientific">marine sediment metagenome</name>
    <dbReference type="NCBI Taxonomy" id="412755"/>
    <lineage>
        <taxon>unclassified sequences</taxon>
        <taxon>metagenomes</taxon>
        <taxon>ecological metagenomes</taxon>
    </lineage>
</organism>
<name>A0A0F9BWG6_9ZZZZ</name>
<gene>
    <name evidence="1" type="ORF">LCGC14_2397260</name>
</gene>
<dbReference type="InterPro" id="IPR036380">
    <property type="entry name" value="Isochorismatase-like_sf"/>
</dbReference>
<dbReference type="AlphaFoldDB" id="A0A0F9BWG6"/>
<sequence>MSQYQVVASRGFLIVVLAMASSVVAGEPIMQLELQTRNPQTSEVIVKTEKVDPAKVAVVIVDPWNYHWCMTWTQQAGGMTERMNRALEGARKLGMTVFWGPTDVASQYVGTPQRERALAVPYIEVPHVRDITCKFTVPYGPCLCGPGISCAVNYGEELMDPRLVIAEDHILAVDFKTNRVVPNAPDACPDGLLRQMGAYAHMLRQIYPQRRIETAVLWTAKPALMVLPNEIVTNAMRALPYLDASAPRS</sequence>
<evidence type="ECO:0000313" key="1">
    <source>
        <dbReference type="EMBL" id="KKL26240.1"/>
    </source>
</evidence>
<dbReference type="Gene3D" id="3.40.50.850">
    <property type="entry name" value="Isochorismatase-like"/>
    <property type="match status" value="1"/>
</dbReference>
<dbReference type="EMBL" id="LAZR01035906">
    <property type="protein sequence ID" value="KKL26240.1"/>
    <property type="molecule type" value="Genomic_DNA"/>
</dbReference>
<evidence type="ECO:0008006" key="2">
    <source>
        <dbReference type="Google" id="ProtNLM"/>
    </source>
</evidence>
<accession>A0A0F9BWG6</accession>
<protein>
    <recommendedName>
        <fullName evidence="2">PD-(D/E)XK endonuclease-like domain-containing protein</fullName>
    </recommendedName>
</protein>
<proteinExistence type="predicted"/>
<comment type="caution">
    <text evidence="1">The sequence shown here is derived from an EMBL/GenBank/DDBJ whole genome shotgun (WGS) entry which is preliminary data.</text>
</comment>
<reference evidence="1" key="1">
    <citation type="journal article" date="2015" name="Nature">
        <title>Complex archaea that bridge the gap between prokaryotes and eukaryotes.</title>
        <authorList>
            <person name="Spang A."/>
            <person name="Saw J.H."/>
            <person name="Jorgensen S.L."/>
            <person name="Zaremba-Niedzwiedzka K."/>
            <person name="Martijn J."/>
            <person name="Lind A.E."/>
            <person name="van Eijk R."/>
            <person name="Schleper C."/>
            <person name="Guy L."/>
            <person name="Ettema T.J."/>
        </authorList>
    </citation>
    <scope>NUCLEOTIDE SEQUENCE</scope>
</reference>